<dbReference type="Gene3D" id="2.60.120.10">
    <property type="entry name" value="Jelly Rolls"/>
    <property type="match status" value="1"/>
</dbReference>
<dbReference type="InterPro" id="IPR006045">
    <property type="entry name" value="Cupin_1"/>
</dbReference>
<accession>A0ABY8FCC9</accession>
<dbReference type="InterPro" id="IPR011051">
    <property type="entry name" value="RmlC_Cupin_sf"/>
</dbReference>
<dbReference type="EMBL" id="CP035631">
    <property type="protein sequence ID" value="WFF40456.1"/>
    <property type="molecule type" value="Genomic_DNA"/>
</dbReference>
<dbReference type="CDD" id="cd02219">
    <property type="entry name" value="cupin_YjlB-like"/>
    <property type="match status" value="1"/>
</dbReference>
<evidence type="ECO:0000259" key="1">
    <source>
        <dbReference type="Pfam" id="PF00190"/>
    </source>
</evidence>
<dbReference type="InterPro" id="IPR014500">
    <property type="entry name" value="UCP019307_cupin"/>
</dbReference>
<dbReference type="SUPFAM" id="SSF51182">
    <property type="entry name" value="RmlC-like cupins"/>
    <property type="match status" value="1"/>
</dbReference>
<feature type="domain" description="Cupin type-1" evidence="1">
    <location>
        <begin position="60"/>
        <end position="112"/>
    </location>
</feature>
<evidence type="ECO:0000313" key="2">
    <source>
        <dbReference type="EMBL" id="WFF40456.1"/>
    </source>
</evidence>
<dbReference type="PIRSF" id="PIRSF019307">
    <property type="entry name" value="UCP019307"/>
    <property type="match status" value="1"/>
</dbReference>
<keyword evidence="3" id="KW-1185">Reference proteome</keyword>
<reference evidence="2 3" key="1">
    <citation type="submission" date="2019-01" db="EMBL/GenBank/DDBJ databases">
        <title>Genome sequence of Salinicola endophyticus REST5.</title>
        <authorList>
            <person name="Nascimento F.X."/>
        </authorList>
    </citation>
    <scope>NUCLEOTIDE SEQUENCE [LARGE SCALE GENOMIC DNA]</scope>
    <source>
        <strain evidence="2 3">REST5</strain>
    </source>
</reference>
<protein>
    <submittedName>
        <fullName evidence="2">Cupin</fullName>
    </submittedName>
</protein>
<dbReference type="PANTHER" id="PTHR36448:SF2">
    <property type="entry name" value="CUPIN TYPE-1 DOMAIN-CONTAINING PROTEIN"/>
    <property type="match status" value="1"/>
</dbReference>
<organism evidence="2 3">
    <name type="scientific">Salinicola endophyticus</name>
    <dbReference type="NCBI Taxonomy" id="1949083"/>
    <lineage>
        <taxon>Bacteria</taxon>
        <taxon>Pseudomonadati</taxon>
        <taxon>Pseudomonadota</taxon>
        <taxon>Gammaproteobacteria</taxon>
        <taxon>Oceanospirillales</taxon>
        <taxon>Halomonadaceae</taxon>
        <taxon>Salinicola</taxon>
    </lineage>
</organism>
<dbReference type="Pfam" id="PF00190">
    <property type="entry name" value="Cupin_1"/>
    <property type="match status" value="1"/>
</dbReference>
<gene>
    <name evidence="2" type="ORF">EVC62_02475</name>
</gene>
<sequence length="164" mass="17466">MSPETQRFDGDQASGTPNSALPLLIYRQVMSPASAEAFEALFARHGWVPEWRYGLYPFDHFHSTAHEALGVFRGQAVARLGGPQGERFTLAAGDVLILPAGVAHACVSADDDFCMVGAYPPGQRWAVERGDPAQFGAACARVAAVPLPPADPVGGGPLSHWQRV</sequence>
<evidence type="ECO:0000313" key="3">
    <source>
        <dbReference type="Proteomes" id="UP001321526"/>
    </source>
</evidence>
<dbReference type="Proteomes" id="UP001321526">
    <property type="component" value="Chromosome"/>
</dbReference>
<dbReference type="RefSeq" id="WP_110674628.1">
    <property type="nucleotide sequence ID" value="NZ_CP035631.1"/>
</dbReference>
<proteinExistence type="predicted"/>
<dbReference type="InterPro" id="IPR047121">
    <property type="entry name" value="YjiB-like"/>
</dbReference>
<dbReference type="PANTHER" id="PTHR36448">
    <property type="entry name" value="BLR7373 PROTEIN"/>
    <property type="match status" value="1"/>
</dbReference>
<dbReference type="InterPro" id="IPR014710">
    <property type="entry name" value="RmlC-like_jellyroll"/>
</dbReference>
<name>A0ABY8FCC9_9GAMM</name>